<proteinExistence type="predicted"/>
<evidence type="ECO:0008006" key="5">
    <source>
        <dbReference type="Google" id="ProtNLM"/>
    </source>
</evidence>
<gene>
    <name evidence="1" type="ORF">CUN49_03815</name>
    <name evidence="2" type="ORF">CUN50_01460</name>
</gene>
<dbReference type="Proteomes" id="UP000228947">
    <property type="component" value="Unassembled WGS sequence"/>
</dbReference>
<dbReference type="EMBL" id="PGTL01000004">
    <property type="protein sequence ID" value="PJF43082.1"/>
    <property type="molecule type" value="Genomic_DNA"/>
</dbReference>
<name>A0A2M8PGS0_9CHLR</name>
<evidence type="ECO:0000313" key="4">
    <source>
        <dbReference type="Proteomes" id="UP000229681"/>
    </source>
</evidence>
<sequence length="292" mass="33809">MDELQPIHAAMKALEAQGWQVNADAAGWQLQRESCRLYADINTHWLYFSLPVLQTQPEAHYLQASQRLCLCKYACDAHGQLLLQAELPLLELERTYIHTVVEALWRAAQQHDQPLQRSAAAAQAEPNREYFSRLAMEMYFKGLRHQGWGFRKPISLNAYHFHYKAAERPFEVYLTFDSAWAYWQVPILEGAAASAWWRSRQRDLLCRYLLAFNEQLYWARFVVDDEANVLLLLDVPLSLFSAARFQLSAETIAQYAADYAYEILILAELGRDEGLARLLTAHLRGRLEFPNN</sequence>
<reference evidence="3 4" key="1">
    <citation type="submission" date="2017-11" db="EMBL/GenBank/DDBJ databases">
        <title>Evolution of Phototrophy in the Chloroflexi Phylum Driven by Horizontal Gene Transfer.</title>
        <authorList>
            <person name="Ward L.M."/>
            <person name="Hemp J."/>
            <person name="Shih P.M."/>
            <person name="Mcglynn S.E."/>
            <person name="Fischer W."/>
        </authorList>
    </citation>
    <scope>NUCLEOTIDE SEQUENCE [LARGE SCALE GENOMIC DNA]</scope>
    <source>
        <strain evidence="2">CP1_1M</strain>
        <strain evidence="1">JP3_13</strain>
    </source>
</reference>
<evidence type="ECO:0000313" key="1">
    <source>
        <dbReference type="EMBL" id="PJF36744.1"/>
    </source>
</evidence>
<evidence type="ECO:0000313" key="3">
    <source>
        <dbReference type="Proteomes" id="UP000228947"/>
    </source>
</evidence>
<accession>A0A2M8PGS0</accession>
<dbReference type="Proteomes" id="UP000229681">
    <property type="component" value="Unassembled WGS sequence"/>
</dbReference>
<organism evidence="1 4">
    <name type="scientific">Candidatus Thermofonsia Clade 1 bacterium</name>
    <dbReference type="NCBI Taxonomy" id="2364210"/>
    <lineage>
        <taxon>Bacteria</taxon>
        <taxon>Bacillati</taxon>
        <taxon>Chloroflexota</taxon>
        <taxon>Candidatus Thermofontia</taxon>
        <taxon>Candidatus Thermofonsia Clade 1</taxon>
    </lineage>
</organism>
<comment type="caution">
    <text evidence="1">The sequence shown here is derived from an EMBL/GenBank/DDBJ whole genome shotgun (WGS) entry which is preliminary data.</text>
</comment>
<protein>
    <recommendedName>
        <fullName evidence="5">YbjN domain-containing protein</fullName>
    </recommendedName>
</protein>
<evidence type="ECO:0000313" key="2">
    <source>
        <dbReference type="EMBL" id="PJF43082.1"/>
    </source>
</evidence>
<dbReference type="EMBL" id="PGTM01000033">
    <property type="protein sequence ID" value="PJF36744.1"/>
    <property type="molecule type" value="Genomic_DNA"/>
</dbReference>
<dbReference type="AlphaFoldDB" id="A0A2M8PGS0"/>